<dbReference type="EMBL" id="JLXW01000007">
    <property type="protein sequence ID" value="KBZ63034.1"/>
    <property type="molecule type" value="Genomic_DNA"/>
</dbReference>
<dbReference type="Proteomes" id="UP000025947">
    <property type="component" value="Unassembled WGS sequence"/>
</dbReference>
<dbReference type="AlphaFoldDB" id="A0A051U1H7"/>
<organism evidence="1 2">
    <name type="scientific">Mycobacterium [tuberculosis] TKK-01-0051</name>
    <dbReference type="NCBI Taxonomy" id="1324261"/>
    <lineage>
        <taxon>Bacteria</taxon>
        <taxon>Bacillati</taxon>
        <taxon>Actinomycetota</taxon>
        <taxon>Actinomycetes</taxon>
        <taxon>Mycobacteriales</taxon>
        <taxon>Mycobacteriaceae</taxon>
        <taxon>Mycobacterium</taxon>
        <taxon>Mycobacterium avium complex (MAC)</taxon>
    </lineage>
</organism>
<proteinExistence type="predicted"/>
<protein>
    <submittedName>
        <fullName evidence="1">Uncharacterized protein</fullName>
    </submittedName>
</protein>
<dbReference type="PATRIC" id="fig|1324261.3.peg.2739"/>
<name>A0A051U1H7_9MYCO</name>
<evidence type="ECO:0000313" key="2">
    <source>
        <dbReference type="Proteomes" id="UP000025947"/>
    </source>
</evidence>
<evidence type="ECO:0000313" key="1">
    <source>
        <dbReference type="EMBL" id="KBZ63034.1"/>
    </source>
</evidence>
<sequence length="727" mass="81469">MALETPNQILNRFRLGQSAVFIIGAYDKGITVFSQQVRALNLAWALIEDGEVNLDTECDLKAVRSDPFRKQIAVVGAGFAGLTIAAGLFKKGVNADITVFEQRDTVLPLQHGSDTRWLHPHIYDWPQLGSEAFSAALPVLNWTANRASDVVVQILNEWRNLFAWPQEQPKKTRSGPPSIKVYCNTSYLQISECAATSDTVDDFPLTIEWIGEERKWCEPAVPEDGKPSPKGTSQGFHIVVLAVGFGLETGTRNSYWRNETLAQPHLGEARSTYIVSGAGDGALIDLCRLRIAQFRQDRILAELFHDRPRLVARLREIHQSREEGLGEIPTVWQDDFDGADEVLGLLRKRLRQDTTVILRVLQPSFTKLFTNQQVSFQNRLLAYLLYRCGAFTLVGGKKDNSDLDQLAQEHGVPKERIIIRHGTQKKEGFARILPKRLGDEVVEYIDEPSPHHQTDAACWPGGYFDMPGMRQHRDPGYRPTEQMRRYWRKEYLPSPTEALAAAFCSAVAGFLIEATQPSSRLRVTLHRRLISSDETVLQQCCAYHGFHVRRPGQAGRTFPSSTGTIGAAFTLQSIVYTRRNATKLKLSEDMKKMRLSPEAQKISSEVASVAAIPLLGEAVDSAAKDPVVLAVLYVDSYDRNAFVEATLLKLVGMCEQFLQSLLEVARPPGSIANTDFWRHSKSNEKEQQAPNPDDWKALRLADIAAPHTERLGYLNFDFSDFTPVEQA</sequence>
<dbReference type="HOGENOM" id="CLU_385823_0_0_11"/>
<dbReference type="RefSeq" id="WP_158672637.1">
    <property type="nucleotide sequence ID" value="NZ_KK328284.1"/>
</dbReference>
<keyword evidence="2" id="KW-1185">Reference proteome</keyword>
<reference evidence="1 2" key="1">
    <citation type="submission" date="2014-04" db="EMBL/GenBank/DDBJ databases">
        <title>The Genome Sequence of Mycobacterium tuberculosis TKK-01-0051.</title>
        <authorList>
            <consortium name="The Broad Institute Genomics Platform"/>
            <consortium name="The Broad Institute Genome Sequencing Center for Infectious Disease"/>
            <person name="Earl A.M."/>
            <person name="Cohen K."/>
            <person name="Pym A."/>
            <person name="Bishai W."/>
            <person name="Maharaj K."/>
            <person name="Desjardins C."/>
            <person name="Abeel T."/>
            <person name="Young S."/>
            <person name="Zeng Q."/>
            <person name="Gargeya S."/>
            <person name="Abouelleil A."/>
            <person name="Alvarado L."/>
            <person name="Chapman S.B."/>
            <person name="Gainer-Dewar J."/>
            <person name="Goldberg J."/>
            <person name="Griggs A."/>
            <person name="Gujja S."/>
            <person name="Hansen M."/>
            <person name="Howarth C."/>
            <person name="Imamovic A."/>
            <person name="Larimer J."/>
            <person name="Murphy C."/>
            <person name="Naylor J."/>
            <person name="Pearson M."/>
            <person name="Poon T.W."/>
            <person name="Priest M."/>
            <person name="Roberts A."/>
            <person name="Saif S."/>
            <person name="Shea T."/>
            <person name="Sykes S."/>
            <person name="Wortman J."/>
            <person name="Nusbaum C."/>
            <person name="Birren B."/>
        </authorList>
    </citation>
    <scope>NUCLEOTIDE SEQUENCE [LARGE SCALE GENOMIC DNA]</scope>
    <source>
        <strain evidence="1 2">TKK-01-0051</strain>
    </source>
</reference>
<dbReference type="SUPFAM" id="SSF51905">
    <property type="entry name" value="FAD/NAD(P)-binding domain"/>
    <property type="match status" value="2"/>
</dbReference>
<gene>
    <name evidence="1" type="ORF">K875_02723</name>
</gene>
<dbReference type="Pfam" id="PF13450">
    <property type="entry name" value="NAD_binding_8"/>
    <property type="match status" value="1"/>
</dbReference>
<comment type="caution">
    <text evidence="1">The sequence shown here is derived from an EMBL/GenBank/DDBJ whole genome shotgun (WGS) entry which is preliminary data.</text>
</comment>
<dbReference type="InterPro" id="IPR036188">
    <property type="entry name" value="FAD/NAD-bd_sf"/>
</dbReference>
<accession>A0A051U1H7</accession>
<dbReference type="Gene3D" id="3.50.50.60">
    <property type="entry name" value="FAD/NAD(P)-binding domain"/>
    <property type="match status" value="1"/>
</dbReference>